<feature type="chain" id="PRO_5037310117" evidence="2">
    <location>
        <begin position="31"/>
        <end position="346"/>
    </location>
</feature>
<evidence type="ECO:0000313" key="4">
    <source>
        <dbReference type="WBParaSite" id="PSAMB.scaffold43size100268.g1216.t1"/>
    </source>
</evidence>
<keyword evidence="2" id="KW-0732">Signal</keyword>
<evidence type="ECO:0000256" key="2">
    <source>
        <dbReference type="SAM" id="SignalP"/>
    </source>
</evidence>
<feature type="transmembrane region" description="Helical" evidence="1">
    <location>
        <begin position="256"/>
        <end position="280"/>
    </location>
</feature>
<dbReference type="InterPro" id="IPR033438">
    <property type="entry name" value="MOLO1"/>
</dbReference>
<dbReference type="PANTHER" id="PTHR33748:SF9">
    <property type="entry name" value="PROTEIN CBG04248"/>
    <property type="match status" value="1"/>
</dbReference>
<keyword evidence="1" id="KW-1133">Transmembrane helix</keyword>
<evidence type="ECO:0000313" key="3">
    <source>
        <dbReference type="Proteomes" id="UP000887566"/>
    </source>
</evidence>
<dbReference type="AlphaFoldDB" id="A0A914WKH5"/>
<dbReference type="PANTHER" id="PTHR33748">
    <property type="entry name" value="PROTEIN CBG04600"/>
    <property type="match status" value="1"/>
</dbReference>
<dbReference type="GO" id="GO:0005892">
    <property type="term" value="C:acetylcholine-gated channel complex"/>
    <property type="evidence" value="ECO:0007669"/>
    <property type="project" value="InterPro"/>
</dbReference>
<dbReference type="Proteomes" id="UP000887566">
    <property type="component" value="Unplaced"/>
</dbReference>
<keyword evidence="1" id="KW-0472">Membrane</keyword>
<organism evidence="3 4">
    <name type="scientific">Plectus sambesii</name>
    <dbReference type="NCBI Taxonomy" id="2011161"/>
    <lineage>
        <taxon>Eukaryota</taxon>
        <taxon>Metazoa</taxon>
        <taxon>Ecdysozoa</taxon>
        <taxon>Nematoda</taxon>
        <taxon>Chromadorea</taxon>
        <taxon>Plectida</taxon>
        <taxon>Plectina</taxon>
        <taxon>Plectoidea</taxon>
        <taxon>Plectidae</taxon>
        <taxon>Plectus</taxon>
    </lineage>
</organism>
<dbReference type="Pfam" id="PF17175">
    <property type="entry name" value="MOLO1"/>
    <property type="match status" value="1"/>
</dbReference>
<keyword evidence="1" id="KW-0812">Transmembrane</keyword>
<evidence type="ECO:0000256" key="1">
    <source>
        <dbReference type="SAM" id="Phobius"/>
    </source>
</evidence>
<proteinExistence type="predicted"/>
<feature type="signal peptide" evidence="2">
    <location>
        <begin position="1"/>
        <end position="30"/>
    </location>
</feature>
<accession>A0A914WKH5</accession>
<keyword evidence="3" id="KW-1185">Reference proteome</keyword>
<protein>
    <submittedName>
        <fullName evidence="4">Uncharacterized protein</fullName>
    </submittedName>
</protein>
<dbReference type="WBParaSite" id="PSAMB.scaffold43size100268.g1216.t1">
    <property type="protein sequence ID" value="PSAMB.scaffold43size100268.g1216.t1"/>
    <property type="gene ID" value="PSAMB.scaffold43size100268.g1216"/>
</dbReference>
<name>A0A914WKH5_9BILA</name>
<reference evidence="4" key="1">
    <citation type="submission" date="2022-11" db="UniProtKB">
        <authorList>
            <consortium name="WormBaseParasite"/>
        </authorList>
    </citation>
    <scope>IDENTIFICATION</scope>
</reference>
<sequence>MRPWRAVYCLADGLLCLLLLCPLIVSQIQSALTPCSFPRPRSAHFHQFCQRAYHGLPYVCDPVSTFSRTEMELIDRALRHNFTSCFCDDDDLAACSKQKKQQKQGQYSVALVVIPLATLQAEQTNRIGCSWQMPLHSLKEASLTYVSSLAKQWDSPDRCTSDLMLAVILGWQHYEYEDPLLVPYYRFALEHLSPFRNMSAPRFLQRHERPSTAMLNYVHTLRDVLARKRFIPGTNQLFNGGKSTWSDDMSARAIPLWAVGLGVGLLLLAFVSIALAHCLTTYSMRPQWVRSGSSVSIRMANQRWAAGFGGGLMATKTPPLKGNMRSSMMFRSFANRQRAGVHASAI</sequence>